<evidence type="ECO:0000256" key="6">
    <source>
        <dbReference type="ARBA" id="ARBA00022729"/>
    </source>
</evidence>
<evidence type="ECO:0000256" key="1">
    <source>
        <dbReference type="ARBA" id="ARBA00004571"/>
    </source>
</evidence>
<keyword evidence="8 11" id="KW-0472">Membrane</keyword>
<proteinExistence type="inferred from homology"/>
<dbReference type="InterPro" id="IPR012910">
    <property type="entry name" value="Plug_dom"/>
</dbReference>
<keyword evidence="17" id="KW-1185">Reference proteome</keyword>
<dbReference type="CDD" id="cd01347">
    <property type="entry name" value="ligand_gated_channel"/>
    <property type="match status" value="1"/>
</dbReference>
<evidence type="ECO:0000256" key="9">
    <source>
        <dbReference type="ARBA" id="ARBA00023170"/>
    </source>
</evidence>
<keyword evidence="10 11" id="KW-0998">Cell outer membrane</keyword>
<comment type="similarity">
    <text evidence="2">Belongs to the TonB-dependent receptor family. Hemoglobin/haptoglobin binding protein subfamily.</text>
</comment>
<dbReference type="Proteomes" id="UP001059934">
    <property type="component" value="Chromosome"/>
</dbReference>
<accession>A0ABY5TL20</accession>
<keyword evidence="6 13" id="KW-0732">Signal</keyword>
<dbReference type="InterPro" id="IPR036942">
    <property type="entry name" value="Beta-barrel_TonB_sf"/>
</dbReference>
<evidence type="ECO:0000256" key="11">
    <source>
        <dbReference type="PROSITE-ProRule" id="PRU01360"/>
    </source>
</evidence>
<dbReference type="PROSITE" id="PS52016">
    <property type="entry name" value="TONB_DEPENDENT_REC_3"/>
    <property type="match status" value="1"/>
</dbReference>
<evidence type="ECO:0000256" key="12">
    <source>
        <dbReference type="RuleBase" id="RU003357"/>
    </source>
</evidence>
<keyword evidence="3 11" id="KW-0813">Transport</keyword>
<evidence type="ECO:0000259" key="14">
    <source>
        <dbReference type="Pfam" id="PF00593"/>
    </source>
</evidence>
<evidence type="ECO:0000256" key="2">
    <source>
        <dbReference type="ARBA" id="ARBA00008143"/>
    </source>
</evidence>
<dbReference type="Gene3D" id="2.170.130.10">
    <property type="entry name" value="TonB-dependent receptor, plug domain"/>
    <property type="match status" value="1"/>
</dbReference>
<dbReference type="Gene3D" id="2.40.170.20">
    <property type="entry name" value="TonB-dependent receptor, beta-barrel domain"/>
    <property type="match status" value="1"/>
</dbReference>
<name>A0ABY5TL20_9GAMM</name>
<evidence type="ECO:0000256" key="7">
    <source>
        <dbReference type="ARBA" id="ARBA00023077"/>
    </source>
</evidence>
<dbReference type="PANTHER" id="PTHR30069">
    <property type="entry name" value="TONB-DEPENDENT OUTER MEMBRANE RECEPTOR"/>
    <property type="match status" value="1"/>
</dbReference>
<evidence type="ECO:0000256" key="10">
    <source>
        <dbReference type="ARBA" id="ARBA00023237"/>
    </source>
</evidence>
<feature type="domain" description="TonB-dependent receptor-like beta-barrel" evidence="14">
    <location>
        <begin position="261"/>
        <end position="673"/>
    </location>
</feature>
<gene>
    <name evidence="16" type="ORF">NYF23_10880</name>
</gene>
<evidence type="ECO:0000313" key="17">
    <source>
        <dbReference type="Proteomes" id="UP001059934"/>
    </source>
</evidence>
<protein>
    <submittedName>
        <fullName evidence="16">TonB-dependent receptor</fullName>
    </submittedName>
</protein>
<keyword evidence="5 11" id="KW-0812">Transmembrane</keyword>
<evidence type="ECO:0000256" key="5">
    <source>
        <dbReference type="ARBA" id="ARBA00022692"/>
    </source>
</evidence>
<reference evidence="16" key="1">
    <citation type="submission" date="2022-08" db="EMBL/GenBank/DDBJ databases">
        <title>Catabolic pathway analysis in culturable SAR92 clade bacteria reveals their overlooked roles in DMSP degradation in coastal seas.</title>
        <authorList>
            <person name="He X."/>
            <person name="Zhang X."/>
            <person name="Zhang Y."/>
        </authorList>
    </citation>
    <scope>NUCLEOTIDE SEQUENCE</scope>
    <source>
        <strain evidence="16">H455</strain>
    </source>
</reference>
<comment type="subcellular location">
    <subcellularLocation>
        <location evidence="1 11">Cell outer membrane</location>
        <topology evidence="1 11">Multi-pass membrane protein</topology>
    </subcellularLocation>
</comment>
<dbReference type="InterPro" id="IPR039426">
    <property type="entry name" value="TonB-dep_rcpt-like"/>
</dbReference>
<keyword evidence="4 11" id="KW-1134">Transmembrane beta strand</keyword>
<dbReference type="InterPro" id="IPR000531">
    <property type="entry name" value="Beta-barrel_TonB"/>
</dbReference>
<evidence type="ECO:0000256" key="3">
    <source>
        <dbReference type="ARBA" id="ARBA00022448"/>
    </source>
</evidence>
<dbReference type="InterPro" id="IPR037066">
    <property type="entry name" value="Plug_dom_sf"/>
</dbReference>
<organism evidence="16 17">
    <name type="scientific">SAR92 clade bacterium H455</name>
    <dbReference type="NCBI Taxonomy" id="2974818"/>
    <lineage>
        <taxon>Bacteria</taxon>
        <taxon>Pseudomonadati</taxon>
        <taxon>Pseudomonadota</taxon>
        <taxon>Gammaproteobacteria</taxon>
        <taxon>Cellvibrionales</taxon>
        <taxon>Porticoccaceae</taxon>
        <taxon>SAR92 clade</taxon>
    </lineage>
</organism>
<evidence type="ECO:0000313" key="16">
    <source>
        <dbReference type="EMBL" id="UVW34509.1"/>
    </source>
</evidence>
<sequence>MTKLYAVFFLLILNCNGAFAENSLNSDVDFAGFYGDEDYVSIATGTTQPIAKAPAVASVITASQIRALGARDIDQILESVPGLHISRDVIGYNAQYLFRGISSDFNPQVLMLINGIPITNLFQGDRNVVWGGMPVEAISRIEVIRGPGSALYGADAFAGVINIVTKTPDEVKHNSAGVRVGSFDTTDVWVTGAGEKGELGYMGTIEFTKTDGSDAVISSDAQSLLDFITGTAVSNAPGSVNRSAENIDLRLEASYKKLRLRAGSQIRNNIGDGAGAAQALNPGNKFSSQRFNIDLTYTDEEIFDNTLVEFQTSYFDTSQEVEGNFILYPAGSTGPFLDLSGLPIFPPFPDGVIGNPEIFERHARFGVRMEHSGIEKHRISAGAGYYDGEIDKITEWKNFGINPETELPILPGDPLVDVSDSLYVFLTEDSRDNRYVFLQDVWQLANDWELTAGLRHDNYSDFGATTNPRLALVWSTSYKLTTKLLYGEAFRAPSFAQTRAINNPLILGNINLKPEEIKSYELAFDYRPNYELTLMTNFFYYDWTDIIQFIPDTNNSTRTAQNSGEQTGYGMEFEATWQATDNFTLTGNFAVQNSTDETQDVPAAKSPEKQLYLRADWILPKDWRLNVRANWVMDRNRLSGDMRPDIDDYILFDLSLRKVMSNAFEFALTVNNLFDEDAREPSPNSDPMPFIPNDLPLSGRALLGEIRYSF</sequence>
<dbReference type="Pfam" id="PF00593">
    <property type="entry name" value="TonB_dep_Rec_b-barrel"/>
    <property type="match status" value="1"/>
</dbReference>
<dbReference type="Pfam" id="PF07715">
    <property type="entry name" value="Plug"/>
    <property type="match status" value="1"/>
</dbReference>
<evidence type="ECO:0000256" key="4">
    <source>
        <dbReference type="ARBA" id="ARBA00022452"/>
    </source>
</evidence>
<feature type="signal peptide" evidence="13">
    <location>
        <begin position="1"/>
        <end position="20"/>
    </location>
</feature>
<feature type="domain" description="TonB-dependent receptor plug" evidence="15">
    <location>
        <begin position="51"/>
        <end position="160"/>
    </location>
</feature>
<dbReference type="EMBL" id="CP103416">
    <property type="protein sequence ID" value="UVW34509.1"/>
    <property type="molecule type" value="Genomic_DNA"/>
</dbReference>
<evidence type="ECO:0000259" key="15">
    <source>
        <dbReference type="Pfam" id="PF07715"/>
    </source>
</evidence>
<keyword evidence="7 12" id="KW-0798">TonB box</keyword>
<keyword evidence="9 16" id="KW-0675">Receptor</keyword>
<evidence type="ECO:0000256" key="13">
    <source>
        <dbReference type="SAM" id="SignalP"/>
    </source>
</evidence>
<dbReference type="SUPFAM" id="SSF56935">
    <property type="entry name" value="Porins"/>
    <property type="match status" value="1"/>
</dbReference>
<dbReference type="PANTHER" id="PTHR30069:SF29">
    <property type="entry name" value="HEMOGLOBIN AND HEMOGLOBIN-HAPTOGLOBIN-BINDING PROTEIN 1-RELATED"/>
    <property type="match status" value="1"/>
</dbReference>
<feature type="chain" id="PRO_5045622187" evidence="13">
    <location>
        <begin position="21"/>
        <end position="710"/>
    </location>
</feature>
<evidence type="ECO:0000256" key="8">
    <source>
        <dbReference type="ARBA" id="ARBA00023136"/>
    </source>
</evidence>